<dbReference type="GO" id="GO:0016020">
    <property type="term" value="C:membrane"/>
    <property type="evidence" value="ECO:0007669"/>
    <property type="project" value="UniProtKB-SubCell"/>
</dbReference>
<evidence type="ECO:0000256" key="1">
    <source>
        <dbReference type="ARBA" id="ARBA00004651"/>
    </source>
</evidence>
<feature type="transmembrane region" description="Helical" evidence="7">
    <location>
        <begin position="205"/>
        <end position="224"/>
    </location>
</feature>
<evidence type="ECO:0000313" key="10">
    <source>
        <dbReference type="Proteomes" id="UP000190667"/>
    </source>
</evidence>
<reference evidence="9 10" key="1">
    <citation type="submission" date="2016-12" db="EMBL/GenBank/DDBJ databases">
        <title>Izhakiella australiana sp. nov. of genus Izhakiella isolated from Australian desert.</title>
        <authorList>
            <person name="Ji M."/>
        </authorList>
    </citation>
    <scope>NUCLEOTIDE SEQUENCE [LARGE SCALE GENOMIC DNA]</scope>
    <source>
        <strain evidence="9 10">D4N98</strain>
    </source>
</reference>
<dbReference type="PANTHER" id="PTHR32322:SF2">
    <property type="entry name" value="EAMA DOMAIN-CONTAINING PROTEIN"/>
    <property type="match status" value="1"/>
</dbReference>
<evidence type="ECO:0000256" key="6">
    <source>
        <dbReference type="ARBA" id="ARBA00023136"/>
    </source>
</evidence>
<dbReference type="InterPro" id="IPR000620">
    <property type="entry name" value="EamA_dom"/>
</dbReference>
<gene>
    <name evidence="9" type="ORF">BTJ39_13240</name>
</gene>
<evidence type="ECO:0000256" key="5">
    <source>
        <dbReference type="ARBA" id="ARBA00022989"/>
    </source>
</evidence>
<keyword evidence="3" id="KW-1003">Cell membrane</keyword>
<dbReference type="SUPFAM" id="SSF103481">
    <property type="entry name" value="Multidrug resistance efflux transporter EmrE"/>
    <property type="match status" value="2"/>
</dbReference>
<dbReference type="AlphaFoldDB" id="A0A1S8YKI2"/>
<dbReference type="RefSeq" id="WP_078003175.1">
    <property type="nucleotide sequence ID" value="NZ_MRUL01000008.1"/>
</dbReference>
<feature type="transmembrane region" description="Helical" evidence="7">
    <location>
        <begin position="59"/>
        <end position="80"/>
    </location>
</feature>
<dbReference type="OrthoDB" id="6707571at2"/>
<name>A0A1S8YKI2_9GAMM</name>
<comment type="subcellular location">
    <subcellularLocation>
        <location evidence="1">Cell membrane</location>
        <topology evidence="1">Multi-pass membrane protein</topology>
    </subcellularLocation>
</comment>
<evidence type="ECO:0000256" key="3">
    <source>
        <dbReference type="ARBA" id="ARBA00022475"/>
    </source>
</evidence>
<dbReference type="InterPro" id="IPR037185">
    <property type="entry name" value="EmrE-like"/>
</dbReference>
<feature type="domain" description="EamA" evidence="8">
    <location>
        <begin position="144"/>
        <end position="278"/>
    </location>
</feature>
<dbReference type="EMBL" id="MRUL01000008">
    <property type="protein sequence ID" value="OON39609.1"/>
    <property type="molecule type" value="Genomic_DNA"/>
</dbReference>
<feature type="transmembrane region" description="Helical" evidence="7">
    <location>
        <begin position="261"/>
        <end position="277"/>
    </location>
</feature>
<feature type="transmembrane region" description="Helical" evidence="7">
    <location>
        <begin position="24"/>
        <end position="43"/>
    </location>
</feature>
<dbReference type="Proteomes" id="UP000190667">
    <property type="component" value="Unassembled WGS sequence"/>
</dbReference>
<dbReference type="Gene3D" id="1.10.3730.20">
    <property type="match status" value="2"/>
</dbReference>
<dbReference type="Pfam" id="PF00892">
    <property type="entry name" value="EamA"/>
    <property type="match status" value="2"/>
</dbReference>
<evidence type="ECO:0000256" key="7">
    <source>
        <dbReference type="SAM" id="Phobius"/>
    </source>
</evidence>
<keyword evidence="6 7" id="KW-0472">Membrane</keyword>
<feature type="transmembrane region" description="Helical" evidence="7">
    <location>
        <begin position="143"/>
        <end position="162"/>
    </location>
</feature>
<dbReference type="STRING" id="1926881.BTJ39_13240"/>
<evidence type="ECO:0000259" key="8">
    <source>
        <dbReference type="Pfam" id="PF00892"/>
    </source>
</evidence>
<evidence type="ECO:0000256" key="4">
    <source>
        <dbReference type="ARBA" id="ARBA00022692"/>
    </source>
</evidence>
<sequence>MAAGTCWGSSGLVMRYLAASGFEAVEISALRLLVGTLALFAVLQRQRACVSMAIRWQQLPWLVVMGTGCLFLYSFCYAQAVQTISLSLVAVLIYTSPAIVMLISALLFHEALTAGKCAALALTITGCCLASGLFTGARGYSPQGIGFALSAALLYALYAILAKFQTRRSDALTVTAWCLLFGAAGAMLTVNFPHCISIFRQHPSVFIWVIIAGIFNTALPYLLYTMAVHGGDAGKAAMMASVEPVVATLLGALVFHEALTAGSLLAPLIVLSGLYIMNRSSTVREPAALASAALSQREEKNAK</sequence>
<comment type="caution">
    <text evidence="9">The sequence shown here is derived from an EMBL/GenBank/DDBJ whole genome shotgun (WGS) entry which is preliminary data.</text>
</comment>
<keyword evidence="4 7" id="KW-0812">Transmembrane</keyword>
<protein>
    <recommendedName>
        <fullName evidence="8">EamA domain-containing protein</fullName>
    </recommendedName>
</protein>
<evidence type="ECO:0000256" key="2">
    <source>
        <dbReference type="ARBA" id="ARBA00007362"/>
    </source>
</evidence>
<feature type="transmembrane region" description="Helical" evidence="7">
    <location>
        <begin position="86"/>
        <end position="108"/>
    </location>
</feature>
<accession>A0A1S8YKI2</accession>
<feature type="transmembrane region" description="Helical" evidence="7">
    <location>
        <begin position="117"/>
        <end position="137"/>
    </location>
</feature>
<feature type="transmembrane region" description="Helical" evidence="7">
    <location>
        <begin position="174"/>
        <end position="199"/>
    </location>
</feature>
<keyword evidence="10" id="KW-1185">Reference proteome</keyword>
<comment type="similarity">
    <text evidence="2">Belongs to the EamA transporter family.</text>
</comment>
<proteinExistence type="inferred from homology"/>
<evidence type="ECO:0000313" key="9">
    <source>
        <dbReference type="EMBL" id="OON39609.1"/>
    </source>
</evidence>
<keyword evidence="5 7" id="KW-1133">Transmembrane helix</keyword>
<dbReference type="InterPro" id="IPR050638">
    <property type="entry name" value="AA-Vitamin_Transporters"/>
</dbReference>
<feature type="domain" description="EamA" evidence="8">
    <location>
        <begin position="2"/>
        <end position="131"/>
    </location>
</feature>
<organism evidence="9 10">
    <name type="scientific">Izhakiella australiensis</name>
    <dbReference type="NCBI Taxonomy" id="1926881"/>
    <lineage>
        <taxon>Bacteria</taxon>
        <taxon>Pseudomonadati</taxon>
        <taxon>Pseudomonadota</taxon>
        <taxon>Gammaproteobacteria</taxon>
        <taxon>Enterobacterales</taxon>
        <taxon>Erwiniaceae</taxon>
        <taxon>Izhakiella</taxon>
    </lineage>
</organism>
<dbReference type="PANTHER" id="PTHR32322">
    <property type="entry name" value="INNER MEMBRANE TRANSPORTER"/>
    <property type="match status" value="1"/>
</dbReference>